<feature type="disulfide bond" evidence="11">
    <location>
        <begin position="1749"/>
        <end position="1764"/>
    </location>
</feature>
<dbReference type="InterPro" id="IPR001190">
    <property type="entry name" value="SRCR"/>
</dbReference>
<dbReference type="RefSeq" id="XP_011309491.1">
    <property type="nucleotide sequence ID" value="XM_011311189.1"/>
</dbReference>
<evidence type="ECO:0000256" key="4">
    <source>
        <dbReference type="ARBA" id="ARBA00022692"/>
    </source>
</evidence>
<evidence type="ECO:0000313" key="18">
    <source>
        <dbReference type="RefSeq" id="XP_011309490.1"/>
    </source>
</evidence>
<proteinExistence type="predicted"/>
<dbReference type="Pfam" id="PF00057">
    <property type="entry name" value="Ldl_recept_a"/>
    <property type="match status" value="5"/>
</dbReference>
<evidence type="ECO:0000256" key="12">
    <source>
        <dbReference type="PROSITE-ProRule" id="PRU00196"/>
    </source>
</evidence>
<keyword evidence="7" id="KW-0720">Serine protease</keyword>
<feature type="compositionally biased region" description="Low complexity" evidence="13">
    <location>
        <begin position="516"/>
        <end position="532"/>
    </location>
</feature>
<dbReference type="Gene3D" id="2.40.10.10">
    <property type="entry name" value="Trypsin-like serine proteases"/>
    <property type="match status" value="1"/>
</dbReference>
<feature type="region of interest" description="Disordered" evidence="13">
    <location>
        <begin position="1"/>
        <end position="99"/>
    </location>
</feature>
<dbReference type="PANTHER" id="PTHR24270">
    <property type="entry name" value="LOW-DENSITY LIPOPROTEIN RECEPTOR-RELATED"/>
    <property type="match status" value="1"/>
</dbReference>
<dbReference type="InterPro" id="IPR002172">
    <property type="entry name" value="LDrepeatLR_classA_rpt"/>
</dbReference>
<feature type="disulfide bond" evidence="11">
    <location>
        <begin position="1788"/>
        <end position="1803"/>
    </location>
</feature>
<feature type="compositionally biased region" description="Polar residues" evidence="13">
    <location>
        <begin position="1265"/>
        <end position="1277"/>
    </location>
</feature>
<feature type="compositionally biased region" description="Low complexity" evidence="13">
    <location>
        <begin position="698"/>
        <end position="734"/>
    </location>
</feature>
<feature type="disulfide bond" evidence="11">
    <location>
        <begin position="1844"/>
        <end position="1856"/>
    </location>
</feature>
<feature type="disulfide bond" evidence="11">
    <location>
        <begin position="1863"/>
        <end position="1878"/>
    </location>
</feature>
<comment type="caution">
    <text evidence="12">Lacks conserved residue(s) required for the propagation of feature annotation.</text>
</comment>
<accession>A0A9R1THF0</accession>
<feature type="compositionally biased region" description="Basic and acidic residues" evidence="13">
    <location>
        <begin position="451"/>
        <end position="466"/>
    </location>
</feature>
<dbReference type="GO" id="GO:0004252">
    <property type="term" value="F:serine-type endopeptidase activity"/>
    <property type="evidence" value="ECO:0007669"/>
    <property type="project" value="InterPro"/>
</dbReference>
<dbReference type="SMART" id="SM00192">
    <property type="entry name" value="LDLa"/>
    <property type="match status" value="5"/>
</dbReference>
<feature type="disulfide bond" evidence="11">
    <location>
        <begin position="1737"/>
        <end position="1755"/>
    </location>
</feature>
<feature type="compositionally biased region" description="Basic and acidic residues" evidence="13">
    <location>
        <begin position="1047"/>
        <end position="1060"/>
    </location>
</feature>
<feature type="disulfide bond" evidence="11">
    <location>
        <begin position="1711"/>
        <end position="1726"/>
    </location>
</feature>
<evidence type="ECO:0000256" key="10">
    <source>
        <dbReference type="ARBA" id="ARBA00023157"/>
    </source>
</evidence>
<feature type="compositionally biased region" description="Low complexity" evidence="13">
    <location>
        <begin position="801"/>
        <end position="872"/>
    </location>
</feature>
<feature type="region of interest" description="Disordered" evidence="13">
    <location>
        <begin position="1088"/>
        <end position="1112"/>
    </location>
</feature>
<feature type="compositionally biased region" description="Polar residues" evidence="13">
    <location>
        <begin position="429"/>
        <end position="445"/>
    </location>
</feature>
<evidence type="ECO:0000256" key="7">
    <source>
        <dbReference type="ARBA" id="ARBA00022825"/>
    </source>
</evidence>
<evidence type="ECO:0000256" key="14">
    <source>
        <dbReference type="SAM" id="Phobius"/>
    </source>
</evidence>
<evidence type="ECO:0000256" key="9">
    <source>
        <dbReference type="ARBA" id="ARBA00023136"/>
    </source>
</evidence>
<dbReference type="PROSITE" id="PS50287">
    <property type="entry name" value="SRCR_2"/>
    <property type="match status" value="1"/>
</dbReference>
<evidence type="ECO:0000256" key="11">
    <source>
        <dbReference type="PROSITE-ProRule" id="PRU00124"/>
    </source>
</evidence>
<organism evidence="17 20">
    <name type="scientific">Fopius arisanus</name>
    <dbReference type="NCBI Taxonomy" id="64838"/>
    <lineage>
        <taxon>Eukaryota</taxon>
        <taxon>Metazoa</taxon>
        <taxon>Ecdysozoa</taxon>
        <taxon>Arthropoda</taxon>
        <taxon>Hexapoda</taxon>
        <taxon>Insecta</taxon>
        <taxon>Pterygota</taxon>
        <taxon>Neoptera</taxon>
        <taxon>Endopterygota</taxon>
        <taxon>Hymenoptera</taxon>
        <taxon>Apocrita</taxon>
        <taxon>Ichneumonoidea</taxon>
        <taxon>Braconidae</taxon>
        <taxon>Opiinae</taxon>
        <taxon>Fopius</taxon>
    </lineage>
</organism>
<dbReference type="SUPFAM" id="SSF56487">
    <property type="entry name" value="SRCR-like"/>
    <property type="match status" value="1"/>
</dbReference>
<dbReference type="InterPro" id="IPR023415">
    <property type="entry name" value="LDLR_class-A_CS"/>
</dbReference>
<feature type="compositionally biased region" description="Polar residues" evidence="13">
    <location>
        <begin position="33"/>
        <end position="52"/>
    </location>
</feature>
<keyword evidence="4 14" id="KW-0812">Transmembrane</keyword>
<evidence type="ECO:0000313" key="19">
    <source>
        <dbReference type="RefSeq" id="XP_011309491.1"/>
    </source>
</evidence>
<evidence type="ECO:0000256" key="2">
    <source>
        <dbReference type="ARBA" id="ARBA00004308"/>
    </source>
</evidence>
<dbReference type="RefSeq" id="XP_011309492.1">
    <property type="nucleotide sequence ID" value="XM_011311190.1"/>
</dbReference>
<feature type="region of interest" description="Disordered" evidence="13">
    <location>
        <begin position="1047"/>
        <end position="1076"/>
    </location>
</feature>
<dbReference type="PRINTS" id="PR00261">
    <property type="entry name" value="LDLRECEPTOR"/>
</dbReference>
<feature type="compositionally biased region" description="Basic and acidic residues" evidence="13">
    <location>
        <begin position="57"/>
        <end position="81"/>
    </location>
</feature>
<dbReference type="GeneID" id="105270330"/>
<keyword evidence="5" id="KW-0677">Repeat</keyword>
<evidence type="ECO:0000256" key="6">
    <source>
        <dbReference type="ARBA" id="ARBA00022801"/>
    </source>
</evidence>
<evidence type="ECO:0000256" key="8">
    <source>
        <dbReference type="ARBA" id="ARBA00022989"/>
    </source>
</evidence>
<dbReference type="OrthoDB" id="9990982at2759"/>
<evidence type="ECO:0000256" key="3">
    <source>
        <dbReference type="ARBA" id="ARBA00022670"/>
    </source>
</evidence>
<evidence type="ECO:0000259" key="16">
    <source>
        <dbReference type="PROSITE" id="PS50287"/>
    </source>
</evidence>
<feature type="compositionally biased region" description="Low complexity" evidence="13">
    <location>
        <begin position="497"/>
        <end position="506"/>
    </location>
</feature>
<feature type="region of interest" description="Disordered" evidence="13">
    <location>
        <begin position="1603"/>
        <end position="1631"/>
    </location>
</feature>
<feature type="compositionally biased region" description="Low complexity" evidence="13">
    <location>
        <begin position="639"/>
        <end position="651"/>
    </location>
</feature>
<evidence type="ECO:0000256" key="1">
    <source>
        <dbReference type="ARBA" id="ARBA00004167"/>
    </source>
</evidence>
<dbReference type="GO" id="GO:0006508">
    <property type="term" value="P:proteolysis"/>
    <property type="evidence" value="ECO:0007669"/>
    <property type="project" value="UniProtKB-KW"/>
</dbReference>
<dbReference type="InterPro" id="IPR036772">
    <property type="entry name" value="SRCR-like_dom_sf"/>
</dbReference>
<reference evidence="18 19" key="1">
    <citation type="submission" date="2025-04" db="UniProtKB">
        <authorList>
            <consortium name="RefSeq"/>
        </authorList>
    </citation>
    <scope>IDENTIFICATION</scope>
    <source>
        <strain evidence="18 19">USDA-PBARC FA_bdor</strain>
        <tissue evidence="18 19">Whole organism</tissue>
    </source>
</reference>
<dbReference type="CDD" id="cd00112">
    <property type="entry name" value="LDLa"/>
    <property type="match status" value="4"/>
</dbReference>
<keyword evidence="17" id="KW-1185">Reference proteome</keyword>
<dbReference type="InterPro" id="IPR036055">
    <property type="entry name" value="LDL_receptor-like_sf"/>
</dbReference>
<dbReference type="InterPro" id="IPR043504">
    <property type="entry name" value="Peptidase_S1_PA_chymotrypsin"/>
</dbReference>
<feature type="compositionally biased region" description="Basic and acidic residues" evidence="13">
    <location>
        <begin position="1097"/>
        <end position="1112"/>
    </location>
</feature>
<feature type="compositionally biased region" description="Basic and acidic residues" evidence="13">
    <location>
        <begin position="19"/>
        <end position="32"/>
    </location>
</feature>
<accession>A0A9R1U575</accession>
<dbReference type="PROSITE" id="PS50240">
    <property type="entry name" value="TRYPSIN_DOM"/>
    <property type="match status" value="1"/>
</dbReference>
<feature type="domain" description="SRCR" evidence="16">
    <location>
        <begin position="1883"/>
        <end position="1978"/>
    </location>
</feature>
<feature type="region of interest" description="Disordered" evidence="13">
    <location>
        <begin position="238"/>
        <end position="257"/>
    </location>
</feature>
<dbReference type="RefSeq" id="XP_011309490.1">
    <property type="nucleotide sequence ID" value="XM_011311188.1"/>
</dbReference>
<keyword evidence="9 14" id="KW-0472">Membrane</keyword>
<dbReference type="Pfam" id="PF15494">
    <property type="entry name" value="SRCR_2"/>
    <property type="match status" value="1"/>
</dbReference>
<accession>A0A9R1U6X0</accession>
<evidence type="ECO:0000256" key="13">
    <source>
        <dbReference type="SAM" id="MobiDB-lite"/>
    </source>
</evidence>
<name>A0A9R1U6X0_9HYME</name>
<feature type="region of interest" description="Disordered" evidence="13">
    <location>
        <begin position="1252"/>
        <end position="1283"/>
    </location>
</feature>
<dbReference type="GO" id="GO:0005886">
    <property type="term" value="C:plasma membrane"/>
    <property type="evidence" value="ECO:0007669"/>
    <property type="project" value="TreeGrafter"/>
</dbReference>
<keyword evidence="10 11" id="KW-1015">Disulfide bond</keyword>
<feature type="disulfide bond" evidence="11">
    <location>
        <begin position="1827"/>
        <end position="1842"/>
    </location>
</feature>
<keyword evidence="8 14" id="KW-1133">Transmembrane helix</keyword>
<comment type="subcellular location">
    <subcellularLocation>
        <location evidence="2">Endomembrane system</location>
    </subcellularLocation>
    <subcellularLocation>
        <location evidence="1">Membrane</location>
        <topology evidence="1">Single-pass membrane protein</topology>
    </subcellularLocation>
</comment>
<dbReference type="PROSITE" id="PS01209">
    <property type="entry name" value="LDLRA_1"/>
    <property type="match status" value="4"/>
</dbReference>
<feature type="transmembrane region" description="Helical" evidence="14">
    <location>
        <begin position="188"/>
        <end position="214"/>
    </location>
</feature>
<feature type="compositionally biased region" description="Low complexity" evidence="13">
    <location>
        <begin position="549"/>
        <end position="558"/>
    </location>
</feature>
<evidence type="ECO:0000313" key="20">
    <source>
        <dbReference type="RefSeq" id="XP_011309492.1"/>
    </source>
</evidence>
<feature type="disulfide bond" evidence="11">
    <location>
        <begin position="1851"/>
        <end position="1869"/>
    </location>
</feature>
<dbReference type="InterPro" id="IPR009003">
    <property type="entry name" value="Peptidase_S1_PA"/>
</dbReference>
<dbReference type="InterPro" id="IPR001254">
    <property type="entry name" value="Trypsin_dom"/>
</dbReference>
<dbReference type="PROSITE" id="PS50068">
    <property type="entry name" value="LDLRA_2"/>
    <property type="match status" value="5"/>
</dbReference>
<dbReference type="SMART" id="SM00020">
    <property type="entry name" value="Tryp_SPc"/>
    <property type="match status" value="1"/>
</dbReference>
<keyword evidence="3" id="KW-0645">Protease</keyword>
<gene>
    <name evidence="18 19 20" type="primary">LOC105270330</name>
</gene>
<evidence type="ECO:0000313" key="17">
    <source>
        <dbReference type="Proteomes" id="UP000694866"/>
    </source>
</evidence>
<feature type="region of interest" description="Disordered" evidence="13">
    <location>
        <begin position="419"/>
        <end position="466"/>
    </location>
</feature>
<evidence type="ECO:0000256" key="5">
    <source>
        <dbReference type="ARBA" id="ARBA00022737"/>
    </source>
</evidence>
<dbReference type="Proteomes" id="UP000694866">
    <property type="component" value="Unplaced"/>
</dbReference>
<feature type="compositionally biased region" description="Polar residues" evidence="13">
    <location>
        <begin position="1603"/>
        <end position="1617"/>
    </location>
</feature>
<dbReference type="SUPFAM" id="SSF57424">
    <property type="entry name" value="LDL receptor-like module"/>
    <property type="match status" value="5"/>
</dbReference>
<dbReference type="SUPFAM" id="SSF50494">
    <property type="entry name" value="Trypsin-like serine proteases"/>
    <property type="match status" value="1"/>
</dbReference>
<protein>
    <submittedName>
        <fullName evidence="18 19">Uncharacterized protein</fullName>
    </submittedName>
</protein>
<dbReference type="KEGG" id="fas:105270330"/>
<feature type="disulfide bond" evidence="11">
    <location>
        <begin position="1776"/>
        <end position="1794"/>
    </location>
</feature>
<dbReference type="Pfam" id="PF00089">
    <property type="entry name" value="Trypsin"/>
    <property type="match status" value="1"/>
</dbReference>
<dbReference type="GO" id="GO:0012505">
    <property type="term" value="C:endomembrane system"/>
    <property type="evidence" value="ECO:0007669"/>
    <property type="project" value="UniProtKB-SubCell"/>
</dbReference>
<keyword evidence="6" id="KW-0378">Hydrolase</keyword>
<feature type="domain" description="Peptidase S1" evidence="15">
    <location>
        <begin position="1994"/>
        <end position="2220"/>
    </location>
</feature>
<dbReference type="InterPro" id="IPR050685">
    <property type="entry name" value="LDLR"/>
</dbReference>
<feature type="disulfide bond" evidence="11">
    <location>
        <begin position="1769"/>
        <end position="1781"/>
    </location>
</feature>
<sequence>MSDSGGTDNPAFISEEESHENSCTESNREDQSSKSPDNNTSSQVANGNSFVSQHYVEPTRKDGDAQYKTETRIEVPGDTEKSQNPAKVNGVHANGNNDDASFLNNSVTSVQANDGKKEQIEAVNLELVSMRPYATGNNHQKGQEACDLPNDPYEEYFVPVNEHRKYIRGEKLYVTKDKRSKSSYWRRLACWGFGLSVVAVALIIAILAATGVILTQEATQPLDNSQQTYDGVKAAGSKEFIKNPPSSPPPETSSFTPWPTTDETIFKTVPQALNGIIWLDNLEWNDQLMDPKSRVYRDISAEIENTIRANFFSSTSVIKVYNISDEGEVRFRISYPPASTPEMMQESVEKTLQENGNMIGKYHLHRVEIESLLDECQYKNMNCSNGCKFDYMNSVFMCACPPGSILDATGNNCIDENDLSDVGMDNEQPKTTTIDDSGQGRSSDAASFFESRGHNHDHDHWMHDHDDHDHHEIHATVEPVGEPLSSPEAVPTHNVSTEAFPTEASPEPSPEPESEPQPSAESTSEPEATAEPNLSAESSSNPLPSIFDTEISTEPISEPIEDKSPASDPDSQPEPVSEPSAEPNPEVQPTSEPVVEAEPLPESKVVAEPTSEPISLNESAAKPVYEPISPDESTPEPVPESVTVVEPSPEVLTEATLVTESSAEPASVTEHASEPVSVSEPTAEPISESTSGSELIFEPEVTSEPVPSSEPTTKPTSEPSSEPTSIPILASEPTTEPKSEPEPTTEPTSNAEPSAEPVPKPASSVEFDSEPDSSTEPAPLPDFSPEPAVMSNYSPEPTSPPVSSTKPTLPPDSSTEPTSLPESFSEPTSLPESSPEPTSLPESSPEPTSSLESSSESILLPESLPEPSSEFHSSLEHASESTIFEEPLGVIPLEEDIATDIPKTMNILTTPIFENPAGRIPTTTPDPILLDSHYPPNEVILHSRVGGRTSIEAELEEVSPTSSLPLGNPSSPRNTPAAVVLNFAGITTDSPFETNRNIFPQLAENISKNIEPLNEAFDTTTSTESTTSTGIHKEIQNIHEIIPELTPEHVTHETPKKDADAMQSNGTGPPSHSEETIEFSTTHPLHPIILPQSFPEKPTEKTPATDEKHQEDMSPFLPDVVREKEMPKKAPRLDKDEQDLPNPFEPAVVEDVIIHHENHRNESEFTDLTNEVGQSHVVQQTGTTREEDVTIMDGVTIMPTVVNDTHTVDNNTETSLSFEDLGARQTGDTNDTNVSQVNDLSIKINGDIEATSTTTESADLPELSKVSSPENATLDTTTTEKSHELANKFDDNAVEDQYNDINDDTIPKDFKRKLKTGTTNEQIVDTKVIQHTLEAEIENTTAKNDSEIMPMIIDKQTNDETNKFTTEVPILPIEIQQDVSTTETGEKIGSTVSIVADADVGLLVTTTQASTLETKTTAQVPILPEELQTTEANDIMSTTEQMAVISNDKSTTPTITEEISEQITTDSSDVKSTTETIVMTASDSTQPIADEMHNDEDNKTTTETVTQPTVDIKPVSEVIVDDPQPVTFDRSRFFTTTTEQALMEEIPEHLLRVIPLEAGDEFVGTTIVPELPEQQQPETDTVSTTEETPSVSKLKIIEITSDNDNSKKNASMLQSPIESPKMEMPVTPTSRTTPEIIPVYEEVEDDSMNPFVINPSKRIPVLTTTDNPKIEVSPLGPSPTVLFSKCNAGQFQCLNGTSRDGAYCVDLSSKCDSENDCSDGSDEINCQRDGCPGNFQCASGQCLKRHLVCNGIVDCDDGSDENKCNDWTCHFDEFQCPNGRCIPDLWRCNGRPDCDDHKDEYYCSESCENNEYLCPTEKWCIPQTLRCNGGSDCANGEDEKLCDCTVDQFKCRTGGCINSDQLCDGIEHCPDRSDEWDCLAGNLTLDKAQSEDREQPTTLKITMGNERLTVCSDDWSKSHSDEYCKSLGFAGSDATVTAVYTEGPVLALKTSTADSNLITNLVKRDSCGSGEIVKVSCQEFTCGSQQSEGPTARLVGGTPAGEGQWSSVALLREVKSGASCTASVLGPMHALASYSCIYKHRQSPNWELNTGRDLQQSTRVKNIVPYPEVKYNQFLYENDFALIELSEPLVFSINVSAVCLPSQQFQPRALCVTAGWGFPMIGDVNLKLNFLPIPTYDTNECNATSHYAGFIKENYICAGFTGADKGTCYNDEGAPLMCATETERWEIQGLLSHHSRCSRGYPAIYSSLTPIISWLRHSIPALQTRV</sequence>
<evidence type="ECO:0000259" key="15">
    <source>
        <dbReference type="PROSITE" id="PS50240"/>
    </source>
</evidence>
<dbReference type="GO" id="GO:0016192">
    <property type="term" value="P:vesicle-mediated transport"/>
    <property type="evidence" value="ECO:0007669"/>
    <property type="project" value="UniProtKB-ARBA"/>
</dbReference>
<dbReference type="CDD" id="cd00190">
    <property type="entry name" value="Tryp_SPc"/>
    <property type="match status" value="1"/>
</dbReference>
<dbReference type="Gene3D" id="4.10.400.10">
    <property type="entry name" value="Low-density Lipoprotein Receptor"/>
    <property type="match status" value="5"/>
</dbReference>
<feature type="region of interest" description="Disordered" evidence="13">
    <location>
        <begin position="479"/>
        <end position="880"/>
    </location>
</feature>